<dbReference type="PANTHER" id="PTHR42733:SF12">
    <property type="entry name" value="PROTEINASE"/>
    <property type="match status" value="1"/>
</dbReference>
<dbReference type="InterPro" id="IPR029062">
    <property type="entry name" value="Class_I_gatase-like"/>
</dbReference>
<reference evidence="2 3" key="1">
    <citation type="submission" date="2019-08" db="EMBL/GenBank/DDBJ databases">
        <title>Complete genome sequence of Kushneria sp. YCWA18, a halophilic phosphate-solubilizing bacterium isolated from Daqiao saltern in China.</title>
        <authorList>
            <person name="Du G.-X."/>
            <person name="Qu L.-Y."/>
        </authorList>
    </citation>
    <scope>NUCLEOTIDE SEQUENCE [LARGE SCALE GENOMIC DNA]</scope>
    <source>
        <strain evidence="2 3">YCWA18</strain>
    </source>
</reference>
<organism evidence="2 3">
    <name type="scientific">Kushneria phosphatilytica</name>
    <dbReference type="NCBI Taxonomy" id="657387"/>
    <lineage>
        <taxon>Bacteria</taxon>
        <taxon>Pseudomonadati</taxon>
        <taxon>Pseudomonadota</taxon>
        <taxon>Gammaproteobacteria</taxon>
        <taxon>Oceanospirillales</taxon>
        <taxon>Halomonadaceae</taxon>
        <taxon>Kushneria</taxon>
    </lineage>
</organism>
<evidence type="ECO:0000313" key="2">
    <source>
        <dbReference type="EMBL" id="QEL09929.1"/>
    </source>
</evidence>
<dbReference type="PANTHER" id="PTHR42733">
    <property type="entry name" value="DJ-1 PROTEIN"/>
    <property type="match status" value="1"/>
</dbReference>
<dbReference type="OrthoDB" id="9792284at2"/>
<dbReference type="Proteomes" id="UP000322553">
    <property type="component" value="Chromosome"/>
</dbReference>
<dbReference type="EMBL" id="CP043420">
    <property type="protein sequence ID" value="QEL09929.1"/>
    <property type="molecule type" value="Genomic_DNA"/>
</dbReference>
<dbReference type="Pfam" id="PF01965">
    <property type="entry name" value="DJ-1_PfpI"/>
    <property type="match status" value="1"/>
</dbReference>
<comment type="similarity">
    <text evidence="1">Belongs to the peptidase C56 family.</text>
</comment>
<dbReference type="AlphaFoldDB" id="A0A1S1NSK0"/>
<dbReference type="GO" id="GO:0016740">
    <property type="term" value="F:transferase activity"/>
    <property type="evidence" value="ECO:0007669"/>
    <property type="project" value="UniProtKB-KW"/>
</dbReference>
<protein>
    <submittedName>
        <fullName evidence="2">Type 1 glutamine amidotransferase</fullName>
    </submittedName>
</protein>
<name>A0A1S1NSK0_9GAMM</name>
<proteinExistence type="inferred from homology"/>
<dbReference type="PROSITE" id="PS51276">
    <property type="entry name" value="PEPTIDASE_C56_PFPI"/>
    <property type="match status" value="1"/>
</dbReference>
<dbReference type="STRING" id="657387.BH688_14490"/>
<evidence type="ECO:0000313" key="3">
    <source>
        <dbReference type="Proteomes" id="UP000322553"/>
    </source>
</evidence>
<keyword evidence="2" id="KW-0808">Transferase</keyword>
<keyword evidence="2" id="KW-0315">Glutamine amidotransferase</keyword>
<sequence>MSQSLTGIPVAILATDGFEESELAVPRSMLDQQGIEVHIVAPKHGTIRAWAETQWGDEYTVDKSLDEVSSHDYHALVLPGGVINPDSLRTDEKAMTFVRGFFEEGKPVGAICHAAWTLINAGVVEGRRMTSIPSLRKDLENAGAKWEDSEVVCDSALVTSRKPADLDAFCNKLIEEIREGRHRKQHA</sequence>
<accession>A0A1S1NSK0</accession>
<gene>
    <name evidence="2" type="ORF">FY550_01460</name>
</gene>
<dbReference type="SUPFAM" id="SSF52317">
    <property type="entry name" value="Class I glutamine amidotransferase-like"/>
    <property type="match status" value="1"/>
</dbReference>
<dbReference type="RefSeq" id="WP_070980997.1">
    <property type="nucleotide sequence ID" value="NZ_CP043420.1"/>
</dbReference>
<dbReference type="Gene3D" id="3.40.50.880">
    <property type="match status" value="1"/>
</dbReference>
<dbReference type="InterPro" id="IPR002818">
    <property type="entry name" value="DJ-1/PfpI"/>
</dbReference>
<keyword evidence="3" id="KW-1185">Reference proteome</keyword>
<dbReference type="KEGG" id="kuy:FY550_01460"/>
<dbReference type="CDD" id="cd03134">
    <property type="entry name" value="GATase1_PfpI_like"/>
    <property type="match status" value="1"/>
</dbReference>
<dbReference type="NCBIfam" id="TIGR01382">
    <property type="entry name" value="PfpI"/>
    <property type="match status" value="1"/>
</dbReference>
<evidence type="ECO:0000256" key="1">
    <source>
        <dbReference type="ARBA" id="ARBA00008542"/>
    </source>
</evidence>
<dbReference type="InterPro" id="IPR006286">
    <property type="entry name" value="C56_PfpI-like"/>
</dbReference>